<keyword evidence="5 7" id="KW-1133">Transmembrane helix</keyword>
<evidence type="ECO:0000256" key="4">
    <source>
        <dbReference type="ARBA" id="ARBA00022970"/>
    </source>
</evidence>
<evidence type="ECO:0000256" key="5">
    <source>
        <dbReference type="ARBA" id="ARBA00022989"/>
    </source>
</evidence>
<dbReference type="Proteomes" id="UP001205105">
    <property type="component" value="Unassembled WGS sequence"/>
</dbReference>
<comment type="caution">
    <text evidence="9">The sequence shown here is derived from an EMBL/GenBank/DDBJ whole genome shotgun (WGS) entry which is preliminary data.</text>
</comment>
<proteinExistence type="predicted"/>
<evidence type="ECO:0000256" key="2">
    <source>
        <dbReference type="ARBA" id="ARBA00022448"/>
    </source>
</evidence>
<dbReference type="GO" id="GO:0006865">
    <property type="term" value="P:amino acid transport"/>
    <property type="evidence" value="ECO:0007669"/>
    <property type="project" value="UniProtKB-KW"/>
</dbReference>
<feature type="transmembrane region" description="Helical" evidence="7">
    <location>
        <begin position="239"/>
        <end position="262"/>
    </location>
</feature>
<sequence>MSLGSTKRDDFDRRSTLTAAAHIITAVIGVGVVALPRAFAMLGWIAGPACILLFGGLTQVCSVLLARCYIIGTLRHGSDGKVNNTYSEVVAACFGRNAVTAIGVVQHANLFLVTLAYAFTASLSLQTIANSICRQNSSASCLNEYNLWCIIFGSTQLAMSQLPTVDSLWLASIIGAVMSFGYSGCAIGMSAAEIDGNPHGTLGGASFDSSAKKVFQLVEIQATIRMDRPPGPVASMRRAITISVSIMTSLYLAVACTGYAAFGNAVNGSIMTAFTSPGWLVNLANAMVVAHLGPAYQICIQPTFHFLEVLMQSSQRNPRWNQGLLLRLWFRSLTVVLLTFLAILMPFFESIIGLSGALSFWPVTVAVPIACFIRAHQPPARTQAWLHALNTATLLVTLAACVGAVYAVTQGWSTYGFFKGGG</sequence>
<evidence type="ECO:0000313" key="10">
    <source>
        <dbReference type="Proteomes" id="UP001205105"/>
    </source>
</evidence>
<dbReference type="PANTHER" id="PTHR48017">
    <property type="entry name" value="OS05G0424000 PROTEIN-RELATED"/>
    <property type="match status" value="1"/>
</dbReference>
<dbReference type="AlphaFoldDB" id="A0AAD5GZH7"/>
<feature type="transmembrane region" description="Helical" evidence="7">
    <location>
        <begin position="168"/>
        <end position="189"/>
    </location>
</feature>
<evidence type="ECO:0000256" key="6">
    <source>
        <dbReference type="ARBA" id="ARBA00023136"/>
    </source>
</evidence>
<feature type="domain" description="Amino acid transporter transmembrane" evidence="8">
    <location>
        <begin position="14"/>
        <end position="408"/>
    </location>
</feature>
<feature type="transmembrane region" description="Helical" evidence="7">
    <location>
        <begin position="41"/>
        <end position="65"/>
    </location>
</feature>
<evidence type="ECO:0000313" key="9">
    <source>
        <dbReference type="EMBL" id="KAI7838339.1"/>
    </source>
</evidence>
<dbReference type="GO" id="GO:0016020">
    <property type="term" value="C:membrane"/>
    <property type="evidence" value="ECO:0007669"/>
    <property type="project" value="UniProtKB-SubCell"/>
</dbReference>
<keyword evidence="4" id="KW-0029">Amino-acid transport</keyword>
<keyword evidence="10" id="KW-1185">Reference proteome</keyword>
<keyword evidence="2" id="KW-0813">Transport</keyword>
<protein>
    <recommendedName>
        <fullName evidence="8">Amino acid transporter transmembrane domain-containing protein</fullName>
    </recommendedName>
</protein>
<comment type="subcellular location">
    <subcellularLocation>
        <location evidence="1">Membrane</location>
    </subcellularLocation>
</comment>
<reference evidence="9" key="1">
    <citation type="submission" date="2020-11" db="EMBL/GenBank/DDBJ databases">
        <title>Chlorella ohadii genome sequencing and assembly.</title>
        <authorList>
            <person name="Murik O."/>
            <person name="Treves H."/>
            <person name="Kedem I."/>
            <person name="Shotland Y."/>
            <person name="Kaplan A."/>
        </authorList>
    </citation>
    <scope>NUCLEOTIDE SEQUENCE</scope>
    <source>
        <strain evidence="9">1</strain>
    </source>
</reference>
<gene>
    <name evidence="9" type="ORF">COHA_007907</name>
</gene>
<feature type="transmembrane region" description="Helical" evidence="7">
    <location>
        <begin position="354"/>
        <end position="373"/>
    </location>
</feature>
<evidence type="ECO:0000256" key="3">
    <source>
        <dbReference type="ARBA" id="ARBA00022692"/>
    </source>
</evidence>
<evidence type="ECO:0000256" key="7">
    <source>
        <dbReference type="SAM" id="Phobius"/>
    </source>
</evidence>
<dbReference type="EMBL" id="JADXDR010000129">
    <property type="protein sequence ID" value="KAI7838339.1"/>
    <property type="molecule type" value="Genomic_DNA"/>
</dbReference>
<keyword evidence="3 7" id="KW-0812">Transmembrane</keyword>
<feature type="transmembrane region" description="Helical" evidence="7">
    <location>
        <begin position="385"/>
        <end position="408"/>
    </location>
</feature>
<dbReference type="Pfam" id="PF01490">
    <property type="entry name" value="Aa_trans"/>
    <property type="match status" value="1"/>
</dbReference>
<keyword evidence="6 7" id="KW-0472">Membrane</keyword>
<name>A0AAD5GZH7_9CHLO</name>
<organism evidence="9 10">
    <name type="scientific">Chlorella ohadii</name>
    <dbReference type="NCBI Taxonomy" id="2649997"/>
    <lineage>
        <taxon>Eukaryota</taxon>
        <taxon>Viridiplantae</taxon>
        <taxon>Chlorophyta</taxon>
        <taxon>core chlorophytes</taxon>
        <taxon>Trebouxiophyceae</taxon>
        <taxon>Chlorellales</taxon>
        <taxon>Chlorellaceae</taxon>
        <taxon>Chlorella clade</taxon>
        <taxon>Chlorella</taxon>
    </lineage>
</organism>
<dbReference type="InterPro" id="IPR013057">
    <property type="entry name" value="AA_transpt_TM"/>
</dbReference>
<evidence type="ECO:0000256" key="1">
    <source>
        <dbReference type="ARBA" id="ARBA00004370"/>
    </source>
</evidence>
<feature type="transmembrane region" description="Helical" evidence="7">
    <location>
        <begin position="16"/>
        <end position="35"/>
    </location>
</feature>
<evidence type="ECO:0000259" key="8">
    <source>
        <dbReference type="Pfam" id="PF01490"/>
    </source>
</evidence>
<accession>A0AAD5GZH7</accession>
<feature type="transmembrane region" description="Helical" evidence="7">
    <location>
        <begin position="328"/>
        <end position="348"/>
    </location>
</feature>